<reference evidence="3" key="1">
    <citation type="submission" date="2020-04" db="EMBL/GenBank/DDBJ databases">
        <authorList>
            <person name="Kittiwongwattana C."/>
        </authorList>
    </citation>
    <scope>NUCLEOTIDE SEQUENCE [LARGE SCALE GENOMIC DNA]</scope>
    <source>
        <strain evidence="3">1310</strain>
    </source>
</reference>
<dbReference type="RefSeq" id="WP_168811340.1">
    <property type="nucleotide sequence ID" value="NZ_CP051204.2"/>
</dbReference>
<gene>
    <name evidence="2" type="ORF">HF324_32905</name>
    <name evidence="1" type="ORF">HF329_32990</name>
</gene>
<evidence type="ECO:0000313" key="4">
    <source>
        <dbReference type="Proteomes" id="UP000503144"/>
    </source>
</evidence>
<dbReference type="EMBL" id="CP051205">
    <property type="protein sequence ID" value="QJB35866.1"/>
    <property type="molecule type" value="Genomic_DNA"/>
</dbReference>
<organism evidence="1 3">
    <name type="scientific">Chitinophaga oryzae</name>
    <dbReference type="NCBI Taxonomy" id="2725414"/>
    <lineage>
        <taxon>Bacteria</taxon>
        <taxon>Pseudomonadati</taxon>
        <taxon>Bacteroidota</taxon>
        <taxon>Chitinophagia</taxon>
        <taxon>Chitinophagales</taxon>
        <taxon>Chitinophagaceae</taxon>
        <taxon>Chitinophaga</taxon>
    </lineage>
</organism>
<evidence type="ECO:0000313" key="3">
    <source>
        <dbReference type="Proteomes" id="UP000502421"/>
    </source>
</evidence>
<dbReference type="Proteomes" id="UP000502421">
    <property type="component" value="Chromosome"/>
</dbReference>
<evidence type="ECO:0000313" key="2">
    <source>
        <dbReference type="EMBL" id="QJB42391.1"/>
    </source>
</evidence>
<dbReference type="AlphaFoldDB" id="A0AAE7DAG3"/>
<protein>
    <submittedName>
        <fullName evidence="1">Uncharacterized protein</fullName>
    </submittedName>
</protein>
<sequence length="162" mass="19120">MELLQYEFITAPKGSYLNRLGELVKKIRYYRMNVPIEGFRAALPGLKLVEQELQEFDDSIGLGKRNYIDEIMEELQQEAEVEEKLMADIVRFSKTIVNTIFHEEFVADEFAFDFRIKEAVKWLEFYGYKNEQVIDEKLNVVKDIFRSVCSMHNIIFIDSTLT</sequence>
<accession>A0AAE7DAG3</accession>
<keyword evidence="4" id="KW-1185">Reference proteome</keyword>
<name>A0AAE7DAG3_9BACT</name>
<dbReference type="KEGG" id="coy:HF329_32990"/>
<proteinExistence type="predicted"/>
<dbReference type="EMBL" id="CP051204">
    <property type="protein sequence ID" value="QJB42391.1"/>
    <property type="molecule type" value="Genomic_DNA"/>
</dbReference>
<reference evidence="1" key="2">
    <citation type="submission" date="2020-09" db="EMBL/GenBank/DDBJ databases">
        <authorList>
            <person name="Kittiwongwattana C."/>
        </authorList>
    </citation>
    <scope>NUCLEOTIDE SEQUENCE</scope>
    <source>
        <strain evidence="2">1303</strain>
        <strain evidence="1">1310</strain>
    </source>
</reference>
<evidence type="ECO:0000313" key="1">
    <source>
        <dbReference type="EMBL" id="QJB35866.1"/>
    </source>
</evidence>
<dbReference type="Proteomes" id="UP000503144">
    <property type="component" value="Chromosome"/>
</dbReference>